<name>A0A9Q1BZH4_HOLLE</name>
<evidence type="ECO:0000256" key="1">
    <source>
        <dbReference type="SAM" id="Phobius"/>
    </source>
</evidence>
<keyword evidence="1" id="KW-0472">Membrane</keyword>
<dbReference type="AlphaFoldDB" id="A0A9Q1BZH4"/>
<comment type="caution">
    <text evidence="2">The sequence shown here is derived from an EMBL/GenBank/DDBJ whole genome shotgun (WGS) entry which is preliminary data.</text>
</comment>
<dbReference type="EMBL" id="JAIZAY010000010">
    <property type="protein sequence ID" value="KAJ8035301.1"/>
    <property type="molecule type" value="Genomic_DNA"/>
</dbReference>
<keyword evidence="3" id="KW-1185">Reference proteome</keyword>
<keyword evidence="1" id="KW-1133">Transmembrane helix</keyword>
<evidence type="ECO:0000313" key="2">
    <source>
        <dbReference type="EMBL" id="KAJ8035301.1"/>
    </source>
</evidence>
<feature type="transmembrane region" description="Helical" evidence="1">
    <location>
        <begin position="44"/>
        <end position="61"/>
    </location>
</feature>
<gene>
    <name evidence="2" type="ORF">HOLleu_22481</name>
</gene>
<evidence type="ECO:0000313" key="3">
    <source>
        <dbReference type="Proteomes" id="UP001152320"/>
    </source>
</evidence>
<accession>A0A9Q1BZH4</accession>
<organism evidence="2 3">
    <name type="scientific">Holothuria leucospilota</name>
    <name type="common">Black long sea cucumber</name>
    <name type="synonym">Mertensiothuria leucospilota</name>
    <dbReference type="NCBI Taxonomy" id="206669"/>
    <lineage>
        <taxon>Eukaryota</taxon>
        <taxon>Metazoa</taxon>
        <taxon>Echinodermata</taxon>
        <taxon>Eleutherozoa</taxon>
        <taxon>Echinozoa</taxon>
        <taxon>Holothuroidea</taxon>
        <taxon>Aspidochirotacea</taxon>
        <taxon>Aspidochirotida</taxon>
        <taxon>Holothuriidae</taxon>
        <taxon>Holothuria</taxon>
    </lineage>
</organism>
<dbReference type="Proteomes" id="UP001152320">
    <property type="component" value="Chromosome 10"/>
</dbReference>
<keyword evidence="1" id="KW-0812">Transmembrane</keyword>
<protein>
    <submittedName>
        <fullName evidence="2">Uncharacterized protein</fullName>
    </submittedName>
</protein>
<reference evidence="2" key="1">
    <citation type="submission" date="2021-10" db="EMBL/GenBank/DDBJ databases">
        <title>Tropical sea cucumber genome reveals ecological adaptation and Cuvierian tubules defense mechanism.</title>
        <authorList>
            <person name="Chen T."/>
        </authorList>
    </citation>
    <scope>NUCLEOTIDE SEQUENCE</scope>
    <source>
        <strain evidence="2">Nanhai2018</strain>
        <tissue evidence="2">Muscle</tissue>
    </source>
</reference>
<proteinExistence type="predicted"/>
<sequence length="133" mass="15131">MLQCKDFIRLRFYTDLLNFYVNSRIREVYIEFVKIGRSTMHSQTVYLLLVLSIAVAVVTAYEDDEFEDGMLFNLMDKRKGRRGKGKGGKGKGGFGFAWKDCPENEHCVCLMTSSGEVMAQGSCTYEHNKGYGL</sequence>